<evidence type="ECO:0000313" key="1">
    <source>
        <dbReference type="EMBL" id="QHN64855.1"/>
    </source>
</evidence>
<dbReference type="OrthoDB" id="961372at2"/>
<dbReference type="Gene3D" id="1.10.10.60">
    <property type="entry name" value="Homeodomain-like"/>
    <property type="match status" value="1"/>
</dbReference>
<reference evidence="1 2" key="1">
    <citation type="submission" date="2018-04" db="EMBL/GenBank/DDBJ databases">
        <title>Characteristic and Complete Genome Sequencing of A Novel Member of Infective Endocarditis Causative Bacteria: Bergeyella cardium QL-PH.</title>
        <authorList>
            <person name="Pan H."/>
            <person name="Sun E."/>
            <person name="Zhang Y."/>
        </authorList>
    </citation>
    <scope>NUCLEOTIDE SEQUENCE [LARGE SCALE GENOMIC DNA]</scope>
    <source>
        <strain evidence="1 2">HPQL</strain>
    </source>
</reference>
<evidence type="ECO:0000313" key="2">
    <source>
        <dbReference type="Proteomes" id="UP000464318"/>
    </source>
</evidence>
<proteinExistence type="predicted"/>
<name>A0A6P1QT36_9FLAO</name>
<accession>A0A6P1QT36</accession>
<dbReference type="EMBL" id="CP029149">
    <property type="protein sequence ID" value="QHN64855.1"/>
    <property type="molecule type" value="Genomic_DNA"/>
</dbReference>
<protein>
    <submittedName>
        <fullName evidence="1">Uncharacterized protein</fullName>
    </submittedName>
</protein>
<keyword evidence="2" id="KW-1185">Reference proteome</keyword>
<dbReference type="RefSeq" id="WP_160223888.1">
    <property type="nucleotide sequence ID" value="NZ_CP029149.1"/>
</dbReference>
<dbReference type="Proteomes" id="UP000464318">
    <property type="component" value="Chromosome"/>
</dbReference>
<dbReference type="KEGG" id="bcad:DBX24_02580"/>
<sequence>MGLKKTEQKEYAKFLYTEKSFSQKEIAEKVGVTDKTLRNWISENDGEWKKLKKSLMATKASQINHFYNQLEKLNEEIATRKIIYDIPAHLLKPIKLKDKDGNEYIEYPEYNETDYPIKIGNFPTSKESNTIIQITNSIQKLEGETSIGETVQTAMAFVEFVRDMDFEKAQEISEYFDMFIRQLLKNG</sequence>
<gene>
    <name evidence="1" type="ORF">DBX24_02580</name>
</gene>
<dbReference type="AlphaFoldDB" id="A0A6P1QT36"/>
<organism evidence="1 2">
    <name type="scientific">Bergeyella cardium</name>
    <dbReference type="NCBI Taxonomy" id="1585976"/>
    <lineage>
        <taxon>Bacteria</taxon>
        <taxon>Pseudomonadati</taxon>
        <taxon>Bacteroidota</taxon>
        <taxon>Flavobacteriia</taxon>
        <taxon>Flavobacteriales</taxon>
        <taxon>Weeksellaceae</taxon>
        <taxon>Bergeyella</taxon>
    </lineage>
</organism>